<feature type="compositionally biased region" description="Acidic residues" evidence="6">
    <location>
        <begin position="451"/>
        <end position="460"/>
    </location>
</feature>
<dbReference type="Pfam" id="PF02893">
    <property type="entry name" value="GRAM"/>
    <property type="match status" value="1"/>
</dbReference>
<feature type="region of interest" description="Disordered" evidence="6">
    <location>
        <begin position="801"/>
        <end position="840"/>
    </location>
</feature>
<feature type="region of interest" description="Disordered" evidence="6">
    <location>
        <begin position="216"/>
        <end position="240"/>
    </location>
</feature>
<dbReference type="GO" id="GO:0032541">
    <property type="term" value="C:cortical endoplasmic reticulum"/>
    <property type="evidence" value="ECO:0007669"/>
    <property type="project" value="TreeGrafter"/>
</dbReference>
<dbReference type="Gene3D" id="2.30.29.30">
    <property type="entry name" value="Pleckstrin-homology domain (PH domain)/Phosphotyrosine-binding domain (PTB)"/>
    <property type="match status" value="1"/>
</dbReference>
<feature type="compositionally biased region" description="Low complexity" evidence="6">
    <location>
        <begin position="982"/>
        <end position="991"/>
    </location>
</feature>
<reference evidence="9" key="1">
    <citation type="journal article" date="2020" name="Fungal Divers.">
        <title>Resolving the Mortierellaceae phylogeny through synthesis of multi-gene phylogenetics and phylogenomics.</title>
        <authorList>
            <person name="Vandepol N."/>
            <person name="Liber J."/>
            <person name="Desiro A."/>
            <person name="Na H."/>
            <person name="Kennedy M."/>
            <person name="Barry K."/>
            <person name="Grigoriev I.V."/>
            <person name="Miller A.N."/>
            <person name="O'Donnell K."/>
            <person name="Stajich J.E."/>
            <person name="Bonito G."/>
        </authorList>
    </citation>
    <scope>NUCLEOTIDE SEQUENCE</scope>
    <source>
        <strain evidence="9">NVP60</strain>
    </source>
</reference>
<evidence type="ECO:0000256" key="3">
    <source>
        <dbReference type="ARBA" id="ARBA00022692"/>
    </source>
</evidence>
<keyword evidence="3 7" id="KW-0812">Transmembrane</keyword>
<keyword evidence="10" id="KW-1185">Reference proteome</keyword>
<dbReference type="PROSITE" id="PS51778">
    <property type="entry name" value="VAST"/>
    <property type="match status" value="1"/>
</dbReference>
<dbReference type="Pfam" id="PF16016">
    <property type="entry name" value="VASt"/>
    <property type="match status" value="1"/>
</dbReference>
<gene>
    <name evidence="9" type="ORF">BGZ97_000264</name>
</gene>
<comment type="caution">
    <text evidence="9">The sequence shown here is derived from an EMBL/GenBank/DDBJ whole genome shotgun (WGS) entry which is preliminary data.</text>
</comment>
<proteinExistence type="inferred from homology"/>
<dbReference type="GO" id="GO:0032366">
    <property type="term" value="P:intracellular sterol transport"/>
    <property type="evidence" value="ECO:0007669"/>
    <property type="project" value="TreeGrafter"/>
</dbReference>
<evidence type="ECO:0000313" key="9">
    <source>
        <dbReference type="EMBL" id="KAG0320345.1"/>
    </source>
</evidence>
<dbReference type="PANTHER" id="PTHR23319:SF4">
    <property type="entry name" value="GRAM DOMAIN CONTAINING 1B, ISOFORM E"/>
    <property type="match status" value="1"/>
</dbReference>
<feature type="region of interest" description="Disordered" evidence="6">
    <location>
        <begin position="1020"/>
        <end position="1042"/>
    </location>
</feature>
<dbReference type="GO" id="GO:0140268">
    <property type="term" value="C:endoplasmic reticulum-plasma membrane contact site"/>
    <property type="evidence" value="ECO:0007669"/>
    <property type="project" value="TreeGrafter"/>
</dbReference>
<name>A0A9P6RLR3_9FUNG</name>
<dbReference type="OrthoDB" id="2162691at2759"/>
<dbReference type="InterPro" id="IPR004182">
    <property type="entry name" value="GRAM"/>
</dbReference>
<dbReference type="EMBL" id="JAAAIN010000104">
    <property type="protein sequence ID" value="KAG0320345.1"/>
    <property type="molecule type" value="Genomic_DNA"/>
</dbReference>
<feature type="region of interest" description="Disordered" evidence="6">
    <location>
        <begin position="1"/>
        <end position="44"/>
    </location>
</feature>
<dbReference type="PANTHER" id="PTHR23319">
    <property type="entry name" value="GRAM DOMAIN CONTAINING 1B, ISOFORM E"/>
    <property type="match status" value="1"/>
</dbReference>
<accession>A0A9P6RLR3</accession>
<feature type="compositionally biased region" description="Polar residues" evidence="6">
    <location>
        <begin position="1058"/>
        <end position="1069"/>
    </location>
</feature>
<dbReference type="GO" id="GO:0005886">
    <property type="term" value="C:plasma membrane"/>
    <property type="evidence" value="ECO:0007669"/>
    <property type="project" value="TreeGrafter"/>
</dbReference>
<comment type="subcellular location">
    <subcellularLocation>
        <location evidence="1">Membrane</location>
        <topology evidence="1">Single-pass membrane protein</topology>
    </subcellularLocation>
</comment>
<feature type="transmembrane region" description="Helical" evidence="7">
    <location>
        <begin position="1107"/>
        <end position="1127"/>
    </location>
</feature>
<evidence type="ECO:0000256" key="1">
    <source>
        <dbReference type="ARBA" id="ARBA00004167"/>
    </source>
</evidence>
<evidence type="ECO:0000256" key="7">
    <source>
        <dbReference type="SAM" id="Phobius"/>
    </source>
</evidence>
<evidence type="ECO:0000256" key="5">
    <source>
        <dbReference type="ARBA" id="ARBA00023136"/>
    </source>
</evidence>
<feature type="domain" description="VASt" evidence="8">
    <location>
        <begin position="597"/>
        <end position="785"/>
    </location>
</feature>
<dbReference type="SMART" id="SM00568">
    <property type="entry name" value="GRAM"/>
    <property type="match status" value="1"/>
</dbReference>
<dbReference type="GO" id="GO:0032934">
    <property type="term" value="F:sterol binding"/>
    <property type="evidence" value="ECO:0007669"/>
    <property type="project" value="TreeGrafter"/>
</dbReference>
<evidence type="ECO:0000313" key="10">
    <source>
        <dbReference type="Proteomes" id="UP000823405"/>
    </source>
</evidence>
<dbReference type="InterPro" id="IPR011993">
    <property type="entry name" value="PH-like_dom_sf"/>
</dbReference>
<evidence type="ECO:0000256" key="4">
    <source>
        <dbReference type="ARBA" id="ARBA00022989"/>
    </source>
</evidence>
<dbReference type="InterPro" id="IPR051482">
    <property type="entry name" value="Cholesterol_transport"/>
</dbReference>
<feature type="region of interest" description="Disordered" evidence="6">
    <location>
        <begin position="1056"/>
        <end position="1098"/>
    </location>
</feature>
<feature type="compositionally biased region" description="Polar residues" evidence="6">
    <location>
        <begin position="216"/>
        <end position="233"/>
    </location>
</feature>
<dbReference type="GO" id="GO:0120015">
    <property type="term" value="F:sterol transfer activity"/>
    <property type="evidence" value="ECO:0007669"/>
    <property type="project" value="TreeGrafter"/>
</dbReference>
<feature type="region of interest" description="Disordered" evidence="6">
    <location>
        <begin position="436"/>
        <end position="469"/>
    </location>
</feature>
<feature type="compositionally biased region" description="Polar residues" evidence="6">
    <location>
        <begin position="817"/>
        <end position="828"/>
    </location>
</feature>
<dbReference type="GO" id="GO:0005739">
    <property type="term" value="C:mitochondrion"/>
    <property type="evidence" value="ECO:0007669"/>
    <property type="project" value="TreeGrafter"/>
</dbReference>
<evidence type="ECO:0000256" key="6">
    <source>
        <dbReference type="SAM" id="MobiDB-lite"/>
    </source>
</evidence>
<evidence type="ECO:0000256" key="2">
    <source>
        <dbReference type="ARBA" id="ARBA00006582"/>
    </source>
</evidence>
<feature type="non-terminal residue" evidence="9">
    <location>
        <position position="1170"/>
    </location>
</feature>
<comment type="similarity">
    <text evidence="2">Belongs to the YSP2 family.</text>
</comment>
<dbReference type="Proteomes" id="UP000823405">
    <property type="component" value="Unassembled WGS sequence"/>
</dbReference>
<protein>
    <recommendedName>
        <fullName evidence="8">VASt domain-containing protein</fullName>
    </recommendedName>
</protein>
<feature type="region of interest" description="Disordered" evidence="6">
    <location>
        <begin position="964"/>
        <end position="991"/>
    </location>
</feature>
<keyword evidence="4 7" id="KW-1133">Transmembrane helix</keyword>
<feature type="compositionally biased region" description="Basic and acidic residues" evidence="6">
    <location>
        <begin position="1077"/>
        <end position="1094"/>
    </location>
</feature>
<sequence length="1170" mass="126644">GSRASFEQDASQGTPPLSLDSSRVGTPTPTSPLRPTTRRPAFTLGLPWRPQSEYFSQGSPGVQTSLSKSQKRFMRAFPELVDLAKVPAAYCLPCLATPPHTPPPEYPLTPGSTSMSPSNTLSTLTSSVFSMTSSTTTLACPGHFHDYSCALEREILWQGTLYVAATHVCFYGKHFGKVVKVIIDYRDLVLIEREKKMGVFPSSIRLRVALVEPNPSTSTVRDLQDTKGNTNNDDAAATEPRVPTATKDYVLTSLMSREQVFADIERNWQAHRYFQKSVFNSGLPTQQLESPLGSEKNLARLVDAGNGVGMGLGLDSRLKPRSILDRHKVPRTYSVITDEAFLSSENLDRPHLRERASTSLIRPSTPVEHECISSWAAAAALAAAGGDHCSHPSGIPAVVSESRRGSVASIGSSDKQDVTPGLIGFLQRRSSLVHKWRMGEGGGSGSFSDTNSDEALDQQEDVTQSPSDVSVTANTAATAQPPTIQDSSLLVAQRQDETLRALTPPPTLISPSLTTTKVSLSLSTVQTDAKPGSTHGMTKHIRGENSDGLLITPDEKGAPRKVTVATAIDSNSANVVPSKISTPPLPLGPVSCGCSRHYKNAVISTVVPLPVDLCFEILFSGTGAGLGDRLGCDAHRIKDGSTDVLILPWQHEDQPQEGHKDDKSNWVDKQRKLEYSVSFKVPMLAKTSTACFETQKITQYNPSVILVHSESKTPNVPYGEHFSTVNQICITWESEGRTRIKCFTEVKFKRSIMWSSKVEAGSLEGSGGFYKEFIRNFEQLVESQRDQLLSSYEARLLMSSSSSPSLVSSPVAGYSDGTMSTTARTSESNDTHPFLSLQSSLESTREAVRVSERTTIPVALQEPERAELQEMSRARSLLSQQFLRHPPLSTAAAGLPRLSLDSARPSIVGASFVPQKSPLSISVLPLKKRSAISDPIQSLTPPTYPIVPLAREGLAAEGATALEPPTLSAGADSPITQASFLPPSSSSHTHTSSWMDFVRRNISLLGRSSLTEETAQHLLSLPSSGLSSPPTPTFGHASGRAVERTGSPRVTFAVSSFPPASSLSGTPRSAESPPSIPKDRSIQRQTRQDSDHDHIQHHRSSRRLSKVLFGFVVLGLVVSALNIWHLFSVVSSMEAGRNHAPLETFVATRTPKRSAAFSTMLFLCQNQNIF</sequence>
<dbReference type="GO" id="GO:0005789">
    <property type="term" value="C:endoplasmic reticulum membrane"/>
    <property type="evidence" value="ECO:0007669"/>
    <property type="project" value="TreeGrafter"/>
</dbReference>
<keyword evidence="5 7" id="KW-0472">Membrane</keyword>
<dbReference type="AlphaFoldDB" id="A0A9P6RLR3"/>
<dbReference type="InterPro" id="IPR031968">
    <property type="entry name" value="VASt"/>
</dbReference>
<organism evidence="9 10">
    <name type="scientific">Linnemannia gamsii</name>
    <dbReference type="NCBI Taxonomy" id="64522"/>
    <lineage>
        <taxon>Eukaryota</taxon>
        <taxon>Fungi</taxon>
        <taxon>Fungi incertae sedis</taxon>
        <taxon>Mucoromycota</taxon>
        <taxon>Mortierellomycotina</taxon>
        <taxon>Mortierellomycetes</taxon>
        <taxon>Mortierellales</taxon>
        <taxon>Mortierellaceae</taxon>
        <taxon>Linnemannia</taxon>
    </lineage>
</organism>
<feature type="compositionally biased region" description="Polar residues" evidence="6">
    <location>
        <begin position="8"/>
        <end position="25"/>
    </location>
</feature>
<evidence type="ECO:0000259" key="8">
    <source>
        <dbReference type="PROSITE" id="PS51778"/>
    </source>
</evidence>
<feature type="compositionally biased region" description="Low complexity" evidence="6">
    <location>
        <begin position="26"/>
        <end position="40"/>
    </location>
</feature>